<dbReference type="PRINTS" id="PR00153">
    <property type="entry name" value="CSAPPISMRASE"/>
</dbReference>
<keyword evidence="3" id="KW-0853">WD repeat</keyword>
<dbReference type="EC" id="5.2.1.8" evidence="2"/>
<accession>A0A8J8NY06</accession>
<dbReference type="OrthoDB" id="271386at2759"/>
<dbReference type="EMBL" id="RRYP01003615">
    <property type="protein sequence ID" value="TNV83648.1"/>
    <property type="molecule type" value="Genomic_DNA"/>
</dbReference>
<dbReference type="Pfam" id="PF00400">
    <property type="entry name" value="WD40"/>
    <property type="match status" value="1"/>
</dbReference>
<keyword evidence="6" id="KW-0413">Isomerase</keyword>
<evidence type="ECO:0000256" key="5">
    <source>
        <dbReference type="ARBA" id="ARBA00023110"/>
    </source>
</evidence>
<dbReference type="PROSITE" id="PS00170">
    <property type="entry name" value="CSA_PPIASE_1"/>
    <property type="match status" value="1"/>
</dbReference>
<dbReference type="GO" id="GO:0005634">
    <property type="term" value="C:nucleus"/>
    <property type="evidence" value="ECO:0007669"/>
    <property type="project" value="UniProtKB-ARBA"/>
</dbReference>
<dbReference type="PROSITE" id="PS50072">
    <property type="entry name" value="CSA_PPIASE_2"/>
    <property type="match status" value="1"/>
</dbReference>
<dbReference type="Proteomes" id="UP000785679">
    <property type="component" value="Unassembled WGS sequence"/>
</dbReference>
<dbReference type="PANTHER" id="PTHR45625">
    <property type="entry name" value="PEPTIDYL-PROLYL CIS-TRANS ISOMERASE-RELATED"/>
    <property type="match status" value="1"/>
</dbReference>
<dbReference type="Gene3D" id="2.40.100.10">
    <property type="entry name" value="Cyclophilin-like"/>
    <property type="match status" value="1"/>
</dbReference>
<dbReference type="InterPro" id="IPR020892">
    <property type="entry name" value="Cyclophilin-type_PPIase_CS"/>
</dbReference>
<evidence type="ECO:0000256" key="3">
    <source>
        <dbReference type="ARBA" id="ARBA00022574"/>
    </source>
</evidence>
<comment type="catalytic activity">
    <reaction evidence="1">
        <text>[protein]-peptidylproline (omega=180) = [protein]-peptidylproline (omega=0)</text>
        <dbReference type="Rhea" id="RHEA:16237"/>
        <dbReference type="Rhea" id="RHEA-COMP:10747"/>
        <dbReference type="Rhea" id="RHEA-COMP:10748"/>
        <dbReference type="ChEBI" id="CHEBI:83833"/>
        <dbReference type="ChEBI" id="CHEBI:83834"/>
        <dbReference type="EC" id="5.2.1.8"/>
    </reaction>
</comment>
<dbReference type="InterPro" id="IPR001680">
    <property type="entry name" value="WD40_rpt"/>
</dbReference>
<dbReference type="InterPro" id="IPR002130">
    <property type="entry name" value="Cyclophilin-type_PPIase_dom"/>
</dbReference>
<keyword evidence="9" id="KW-1185">Reference proteome</keyword>
<dbReference type="GO" id="GO:0006457">
    <property type="term" value="P:protein folding"/>
    <property type="evidence" value="ECO:0007669"/>
    <property type="project" value="InterPro"/>
</dbReference>
<evidence type="ECO:0000256" key="6">
    <source>
        <dbReference type="ARBA" id="ARBA00023235"/>
    </source>
</evidence>
<name>A0A8J8NY06_HALGN</name>
<dbReference type="SUPFAM" id="SSF50891">
    <property type="entry name" value="Cyclophilin-like"/>
    <property type="match status" value="1"/>
</dbReference>
<dbReference type="SUPFAM" id="SSF50978">
    <property type="entry name" value="WD40 repeat-like"/>
    <property type="match status" value="1"/>
</dbReference>
<dbReference type="AlphaFoldDB" id="A0A8J8NY06"/>
<dbReference type="InterPro" id="IPR015943">
    <property type="entry name" value="WD40/YVTN_repeat-like_dom_sf"/>
</dbReference>
<protein>
    <recommendedName>
        <fullName evidence="2">peptidylprolyl isomerase</fullName>
        <ecNumber evidence="2">5.2.1.8</ecNumber>
    </recommendedName>
</protein>
<feature type="domain" description="PPIase cyclophilin-type" evidence="7">
    <location>
        <begin position="503"/>
        <end position="648"/>
    </location>
</feature>
<dbReference type="InterPro" id="IPR044666">
    <property type="entry name" value="Cyclophilin_A-like"/>
</dbReference>
<evidence type="ECO:0000313" key="8">
    <source>
        <dbReference type="EMBL" id="TNV83648.1"/>
    </source>
</evidence>
<dbReference type="GO" id="GO:0003755">
    <property type="term" value="F:peptidyl-prolyl cis-trans isomerase activity"/>
    <property type="evidence" value="ECO:0007669"/>
    <property type="project" value="UniProtKB-KW"/>
</dbReference>
<reference evidence="8" key="1">
    <citation type="submission" date="2019-06" db="EMBL/GenBank/DDBJ databases">
        <authorList>
            <person name="Zheng W."/>
        </authorList>
    </citation>
    <scope>NUCLEOTIDE SEQUENCE</scope>
    <source>
        <strain evidence="8">QDHG01</strain>
    </source>
</reference>
<comment type="caution">
    <text evidence="8">The sequence shown here is derived from an EMBL/GenBank/DDBJ whole genome shotgun (WGS) entry which is preliminary data.</text>
</comment>
<dbReference type="InterPro" id="IPR029000">
    <property type="entry name" value="Cyclophilin-like_dom_sf"/>
</dbReference>
<evidence type="ECO:0000256" key="2">
    <source>
        <dbReference type="ARBA" id="ARBA00013194"/>
    </source>
</evidence>
<evidence type="ECO:0000256" key="4">
    <source>
        <dbReference type="ARBA" id="ARBA00022737"/>
    </source>
</evidence>
<evidence type="ECO:0000256" key="1">
    <source>
        <dbReference type="ARBA" id="ARBA00000971"/>
    </source>
</evidence>
<dbReference type="FunFam" id="2.40.100.10:FF:000003">
    <property type="entry name" value="Peptidylprolyl isomerase domain and WD repeat-containing 1"/>
    <property type="match status" value="1"/>
</dbReference>
<dbReference type="InterPro" id="IPR036322">
    <property type="entry name" value="WD40_repeat_dom_sf"/>
</dbReference>
<organism evidence="8 9">
    <name type="scientific">Halteria grandinella</name>
    <dbReference type="NCBI Taxonomy" id="5974"/>
    <lineage>
        <taxon>Eukaryota</taxon>
        <taxon>Sar</taxon>
        <taxon>Alveolata</taxon>
        <taxon>Ciliophora</taxon>
        <taxon>Intramacronucleata</taxon>
        <taxon>Spirotrichea</taxon>
        <taxon>Stichotrichia</taxon>
        <taxon>Sporadotrichida</taxon>
        <taxon>Halteriidae</taxon>
        <taxon>Halteria</taxon>
    </lineage>
</organism>
<dbReference type="SMART" id="SM00320">
    <property type="entry name" value="WD40"/>
    <property type="match status" value="3"/>
</dbReference>
<dbReference type="PANTHER" id="PTHR45625:SF4">
    <property type="entry name" value="PEPTIDYLPROLYL ISOMERASE DOMAIN AND WD REPEAT-CONTAINING PROTEIN 1"/>
    <property type="match status" value="1"/>
</dbReference>
<evidence type="ECO:0000259" key="7">
    <source>
        <dbReference type="PROSITE" id="PS50072"/>
    </source>
</evidence>
<evidence type="ECO:0000313" key="9">
    <source>
        <dbReference type="Proteomes" id="UP000785679"/>
    </source>
</evidence>
<gene>
    <name evidence="8" type="ORF">FGO68_gene5279</name>
</gene>
<dbReference type="Pfam" id="PF00160">
    <property type="entry name" value="Pro_isomerase"/>
    <property type="match status" value="1"/>
</dbReference>
<keyword evidence="4" id="KW-0677">Repeat</keyword>
<keyword evidence="5" id="KW-0697">Rotamase</keyword>
<proteinExistence type="predicted"/>
<dbReference type="Gene3D" id="2.130.10.10">
    <property type="entry name" value="YVTN repeat-like/Quinoprotein amine dehydrogenase"/>
    <property type="match status" value="1"/>
</dbReference>
<sequence>MEQFVETQEEQELVDLFDKEVDQSDKSALKKQLLYKRLIVQDDQNPHQSKKRAALDHHYLSQLPSADMYERSYQHREILTHVMVSHRHDFLITLSADGYLKFWKKVQQSLEFVKTFRAHPGAASGVAISQQENRMATVSQSDQSLKIFDLTSFDLIHFVKLKFPTIGLVEFVSKPSAFTHVVALTSKNVIYLFRPESTDAPFRILKDLHFSNITCLKYVPVLNIAVSTDVSGLTEVWDSESGEFPGGLGYEFMSDTGFMELPKAKTHAIAMAVREEIVAMYCRDRKVRVFNVKSGKIIITIDESLTQYAQSEKGSMQYLEKFDLERRLAVERDLEKQWDVNESTIPSIGFDESGTYLYYGSPVGIKIVSLRSGLVERLVGKVESTERFLQIALYQGKPQKSTSQAKSAVGYGGKSSSSAIDIDPTFLCTAYKNNRFYLFTQREPIDPDENKQSALIAATAGESLGRDVFNEKAAVEGSSDIVGKSIAKSAPAKGLPTQAIMYTSMGEVHFELFPNDCPKTVENFVGLAKKGYYEGCIFHRVIRTFMIQTGDPQGDGTGGTSIWNEEFEDEIRPHLKHEAFVLAMANAGPNTNGSQFFITTVACPWLDGKHTVFGRVTRGSEVVSQIESVRVDDKKKPLMDVKISQVKVIESDVKK</sequence>